<reference evidence="3" key="1">
    <citation type="journal article" date="2019" name="Int. J. Syst. Evol. Microbiol.">
        <title>The Global Catalogue of Microorganisms (GCM) 10K type strain sequencing project: providing services to taxonomists for standard genome sequencing and annotation.</title>
        <authorList>
            <consortium name="The Broad Institute Genomics Platform"/>
            <consortium name="The Broad Institute Genome Sequencing Center for Infectious Disease"/>
            <person name="Wu L."/>
            <person name="Ma J."/>
        </authorList>
    </citation>
    <scope>NUCLEOTIDE SEQUENCE [LARGE SCALE GENOMIC DNA]</scope>
    <source>
        <strain evidence="3">NBRC 110140</strain>
    </source>
</reference>
<dbReference type="Pfam" id="PF10544">
    <property type="entry name" value="T5orf172"/>
    <property type="match status" value="1"/>
</dbReference>
<dbReference type="RefSeq" id="WP_284376565.1">
    <property type="nucleotide sequence ID" value="NZ_BSNN01000002.1"/>
</dbReference>
<dbReference type="InterPro" id="IPR018306">
    <property type="entry name" value="Phage_T5_Orf172_DNA-bd"/>
</dbReference>
<dbReference type="Proteomes" id="UP001156694">
    <property type="component" value="Unassembled WGS sequence"/>
</dbReference>
<name>A0ABQ5VTG3_9RHOB</name>
<organism evidence="2 3">
    <name type="scientific">Amylibacter marinus</name>
    <dbReference type="NCBI Taxonomy" id="1475483"/>
    <lineage>
        <taxon>Bacteria</taxon>
        <taxon>Pseudomonadati</taxon>
        <taxon>Pseudomonadota</taxon>
        <taxon>Alphaproteobacteria</taxon>
        <taxon>Rhodobacterales</taxon>
        <taxon>Paracoccaceae</taxon>
        <taxon>Amylibacter</taxon>
    </lineage>
</organism>
<feature type="domain" description="Bacteriophage T5 Orf172 DNA-binding" evidence="1">
    <location>
        <begin position="11"/>
        <end position="90"/>
    </location>
</feature>
<dbReference type="SMART" id="SM00974">
    <property type="entry name" value="T5orf172"/>
    <property type="match status" value="1"/>
</dbReference>
<keyword evidence="3" id="KW-1185">Reference proteome</keyword>
<sequence length="203" mass="23031">MADVIYILTNEAMPGLIKIGKTKAHLLKRIKALDTTGVPLPFECFYAAEVASCDSAERLIHDAFDDHRVRKNREFFEISPERAASALKLATIKEVTPHDDIFQTKEDSIAVAKVKERRSRFNFKMVDIPAGSILLHNKDETETCQVVDNRTVIYDDIEQSLSQAALTVFHKLGYTWSAVSGPESWMFEGETLDARRKRLENED</sequence>
<accession>A0ABQ5VTG3</accession>
<evidence type="ECO:0000313" key="3">
    <source>
        <dbReference type="Proteomes" id="UP001156694"/>
    </source>
</evidence>
<gene>
    <name evidence="2" type="ORF">GCM10007939_09490</name>
</gene>
<protein>
    <recommendedName>
        <fullName evidence="1">Bacteriophage T5 Orf172 DNA-binding domain-containing protein</fullName>
    </recommendedName>
</protein>
<dbReference type="EMBL" id="BSNN01000002">
    <property type="protein sequence ID" value="GLQ34666.1"/>
    <property type="molecule type" value="Genomic_DNA"/>
</dbReference>
<evidence type="ECO:0000259" key="1">
    <source>
        <dbReference type="SMART" id="SM00974"/>
    </source>
</evidence>
<proteinExistence type="predicted"/>
<evidence type="ECO:0000313" key="2">
    <source>
        <dbReference type="EMBL" id="GLQ34666.1"/>
    </source>
</evidence>
<comment type="caution">
    <text evidence="2">The sequence shown here is derived from an EMBL/GenBank/DDBJ whole genome shotgun (WGS) entry which is preliminary data.</text>
</comment>